<reference evidence="6" key="1">
    <citation type="submission" date="2016-10" db="EMBL/GenBank/DDBJ databases">
        <title>Sequence of Gallionella enrichment culture.</title>
        <authorList>
            <person name="Poehlein A."/>
            <person name="Muehling M."/>
            <person name="Daniel R."/>
        </authorList>
    </citation>
    <scope>NUCLEOTIDE SEQUENCE</scope>
</reference>
<evidence type="ECO:0000256" key="3">
    <source>
        <dbReference type="ARBA" id="ARBA00022723"/>
    </source>
</evidence>
<dbReference type="GO" id="GO:0046872">
    <property type="term" value="F:metal ion binding"/>
    <property type="evidence" value="ECO:0007669"/>
    <property type="project" value="UniProtKB-KW"/>
</dbReference>
<dbReference type="EMBL" id="MLJW01000052">
    <property type="protein sequence ID" value="OIR05130.1"/>
    <property type="molecule type" value="Genomic_DNA"/>
</dbReference>
<evidence type="ECO:0000256" key="2">
    <source>
        <dbReference type="ARBA" id="ARBA00022475"/>
    </source>
</evidence>
<dbReference type="InterPro" id="IPR018752">
    <property type="entry name" value="DabA"/>
</dbReference>
<evidence type="ECO:0000256" key="1">
    <source>
        <dbReference type="ARBA" id="ARBA00022448"/>
    </source>
</evidence>
<comment type="caution">
    <text evidence="6">The sequence shown here is derived from an EMBL/GenBank/DDBJ whole genome shotgun (WGS) entry which is preliminary data.</text>
</comment>
<keyword evidence="2" id="KW-1003">Cell membrane</keyword>
<evidence type="ECO:0000313" key="6">
    <source>
        <dbReference type="EMBL" id="OIR05130.1"/>
    </source>
</evidence>
<sequence>MNMTLIESGSETSLHQIERALGRVPPLWPLRSVVAVNPYLGWLDLPIQEASTEHEAVRGTPIGMAPGDYLRAWESGRIAARHLDAVADESWTRAALLELVRRPSPRGACVRAYSDFLDEREPGSGWTAFVRDEIGKHCAAFLDERESFWRNSAGGRGLFAAWREASRVDRSPEVAGLAGFRGFVASLPTDPDACALECVRRLGMGAGMLERFFLRELHAVYGWASYLRYLERESRMEGRALRLVNALLAIRLCYDAALHWRHSDTPGLESAWHEALLCMEGTADEAEGLCRWQAAYELGYQESLVGALAGQPSPARTAAPEVQAVFCIDVRSEPLRRHLEAAHPSLQTLGFAGFFGFPVGHRTASGLLQARCPVLVSPGLETATNADASGPEAARVWRAVQSSGVAAFSFVETFGAAFAARLGLREKPACSRAPAAELTLERVPLERRVAMAEGALRGMSLTSGFARLVLVCGHGSRSANNPHASGLDCGACGGHAGDVNARVAAACLNDRAVRAALRGRGIHIPDETWFVAGLHDTMTDEVALEGAADAPATHAGLVSGLVASLARASEDTRSERVARQRIPVAGRGDLRRRLDRRAGDPSELRPEWGLANNAAFIAAPRSRTRSLDLGGRCFLHDYISENDPDGAILKAILSAPVVVASWINLQYFASSADPVNYAAGDKRLHNVVGGIGVFEGNGGDLKPGLPLQSVFEDGRRVHEPLRLSVFVQAERSKVDAALEAASDTAKLVENGWVHLFALEGGTCHRRVREGWVRVA</sequence>
<keyword evidence="5" id="KW-0472">Membrane</keyword>
<evidence type="ECO:0000256" key="4">
    <source>
        <dbReference type="ARBA" id="ARBA00022833"/>
    </source>
</evidence>
<proteinExistence type="inferred from homology"/>
<dbReference type="PANTHER" id="PTHR38344:SF1">
    <property type="entry name" value="INORGANIC CARBON TRANSPORTER SUBUNIT DABA-RELATED"/>
    <property type="match status" value="1"/>
</dbReference>
<keyword evidence="4" id="KW-0862">Zinc</keyword>
<dbReference type="HAMAP" id="MF_01871">
    <property type="entry name" value="DabA"/>
    <property type="match status" value="1"/>
</dbReference>
<accession>A0A1J5SAC0</accession>
<dbReference type="AlphaFoldDB" id="A0A1J5SAC0"/>
<keyword evidence="1" id="KW-0813">Transport</keyword>
<dbReference type="PANTHER" id="PTHR38344">
    <property type="entry name" value="UPF0753 PROTEIN AQ_863"/>
    <property type="match status" value="1"/>
</dbReference>
<name>A0A1J5SAC0_9ZZZZ</name>
<organism evidence="6">
    <name type="scientific">mine drainage metagenome</name>
    <dbReference type="NCBI Taxonomy" id="410659"/>
    <lineage>
        <taxon>unclassified sequences</taxon>
        <taxon>metagenomes</taxon>
        <taxon>ecological metagenomes</taxon>
    </lineage>
</organism>
<evidence type="ECO:0000256" key="5">
    <source>
        <dbReference type="ARBA" id="ARBA00023136"/>
    </source>
</evidence>
<protein>
    <submittedName>
        <fullName evidence="6">Uncharacterized protein</fullName>
    </submittedName>
</protein>
<keyword evidence="3" id="KW-0479">Metal-binding</keyword>
<dbReference type="Pfam" id="PF10070">
    <property type="entry name" value="DabA"/>
    <property type="match status" value="1"/>
</dbReference>
<gene>
    <name evidence="6" type="ORF">GALL_126880</name>
</gene>